<dbReference type="InterPro" id="IPR057503">
    <property type="entry name" value="PH_RdRP"/>
</dbReference>
<dbReference type="EC" id="2.7.7.48" evidence="1"/>
<proteinExistence type="inferred from homology"/>
<dbReference type="GO" id="GO:0003968">
    <property type="term" value="F:RNA-directed RNA polymerase activity"/>
    <property type="evidence" value="ECO:0007669"/>
    <property type="project" value="UniProtKB-KW"/>
</dbReference>
<dbReference type="GO" id="GO:0003723">
    <property type="term" value="F:RNA binding"/>
    <property type="evidence" value="ECO:0007669"/>
    <property type="project" value="UniProtKB-KW"/>
</dbReference>
<dbReference type="AlphaFoldDB" id="A0A0A0HU07"/>
<dbReference type="EMBL" id="KN275964">
    <property type="protein sequence ID" value="KGM91768.1"/>
    <property type="molecule type" value="Genomic_DNA"/>
</dbReference>
<feature type="domain" description="RdRP-like PH" evidence="4">
    <location>
        <begin position="131"/>
        <end position="298"/>
    </location>
</feature>
<organism evidence="5 6">
    <name type="scientific">Paracoccidioides brasiliensis (strain Pb18)</name>
    <dbReference type="NCBI Taxonomy" id="502780"/>
    <lineage>
        <taxon>Eukaryota</taxon>
        <taxon>Fungi</taxon>
        <taxon>Dikarya</taxon>
        <taxon>Ascomycota</taxon>
        <taxon>Pezizomycotina</taxon>
        <taxon>Eurotiomycetes</taxon>
        <taxon>Eurotiomycetidae</taxon>
        <taxon>Onygenales</taxon>
        <taxon>Ajellomycetaceae</taxon>
        <taxon>Paracoccidioides</taxon>
    </lineage>
</organism>
<name>A0A0A0HU07_PARBD</name>
<accession>A0A0A0HU07</accession>
<dbReference type="Pfam" id="PF25358">
    <property type="entry name" value="PH_fung_RdRP"/>
    <property type="match status" value="1"/>
</dbReference>
<keyword evidence="6" id="KW-1185">Reference proteome</keyword>
<comment type="catalytic activity">
    <reaction evidence="1">
        <text>RNA(n) + a ribonucleoside 5'-triphosphate = RNA(n+1) + diphosphate</text>
        <dbReference type="Rhea" id="RHEA:21248"/>
        <dbReference type="Rhea" id="RHEA-COMP:14527"/>
        <dbReference type="Rhea" id="RHEA-COMP:17342"/>
        <dbReference type="ChEBI" id="CHEBI:33019"/>
        <dbReference type="ChEBI" id="CHEBI:61557"/>
        <dbReference type="ChEBI" id="CHEBI:140395"/>
        <dbReference type="EC" id="2.7.7.48"/>
    </reaction>
</comment>
<dbReference type="GO" id="GO:0031380">
    <property type="term" value="C:nuclear RNA-directed RNA polymerase complex"/>
    <property type="evidence" value="ECO:0007669"/>
    <property type="project" value="TreeGrafter"/>
</dbReference>
<dbReference type="GeneID" id="22587972"/>
<dbReference type="KEGG" id="pbn:PADG_12075"/>
<dbReference type="STRING" id="502780.A0A0A0HU07"/>
<dbReference type="PANTHER" id="PTHR23079">
    <property type="entry name" value="RNA-DEPENDENT RNA POLYMERASE"/>
    <property type="match status" value="1"/>
</dbReference>
<dbReference type="InParanoid" id="A0A0A0HU07"/>
<keyword evidence="1" id="KW-0694">RNA-binding</keyword>
<dbReference type="RefSeq" id="XP_010761941.1">
    <property type="nucleotide sequence ID" value="XM_010763639.1"/>
</dbReference>
<reference evidence="5 6" key="1">
    <citation type="journal article" date="2011" name="PLoS Genet.">
        <title>Comparative genomic analysis of human fungal pathogens causing paracoccidioidomycosis.</title>
        <authorList>
            <person name="Desjardins C.A."/>
            <person name="Champion M.D."/>
            <person name="Holder J.W."/>
            <person name="Muszewska A."/>
            <person name="Goldberg J."/>
            <person name="Bailao A.M."/>
            <person name="Brigido M.M."/>
            <person name="Ferreira M.E."/>
            <person name="Garcia A.M."/>
            <person name="Grynberg M."/>
            <person name="Gujja S."/>
            <person name="Heiman D.I."/>
            <person name="Henn M.R."/>
            <person name="Kodira C.D."/>
            <person name="Leon-Narvaez H."/>
            <person name="Longo L.V."/>
            <person name="Ma L.J."/>
            <person name="Malavazi I."/>
            <person name="Matsuo A.L."/>
            <person name="Morais F.V."/>
            <person name="Pereira M."/>
            <person name="Rodriguez-Brito S."/>
            <person name="Sakthikumar S."/>
            <person name="Salem-Izacc S.M."/>
            <person name="Sykes S.M."/>
            <person name="Teixeira M.M."/>
            <person name="Vallejo M.C."/>
            <person name="Walter M.E."/>
            <person name="Yandava C."/>
            <person name="Young S."/>
            <person name="Zeng Q."/>
            <person name="Zucker J."/>
            <person name="Felipe M.S."/>
            <person name="Goldman G.H."/>
            <person name="Haas B.J."/>
            <person name="McEwen J.G."/>
            <person name="Nino-Vega G."/>
            <person name="Puccia R."/>
            <person name="San-Blas G."/>
            <person name="Soares C.M."/>
            <person name="Birren B.W."/>
            <person name="Cuomo C.A."/>
        </authorList>
    </citation>
    <scope>NUCLEOTIDE SEQUENCE [LARGE SCALE GENOMIC DNA]</scope>
    <source>
        <strain evidence="5 6">Pb18</strain>
    </source>
</reference>
<dbReference type="OMA" id="PNAVTLY"/>
<evidence type="ECO:0000256" key="1">
    <source>
        <dbReference type="RuleBase" id="RU363098"/>
    </source>
</evidence>
<dbReference type="InterPro" id="IPR057596">
    <property type="entry name" value="RDRP_core"/>
</dbReference>
<dbReference type="HOGENOM" id="CLU_001366_2_0_1"/>
<dbReference type="OrthoDB" id="6513042at2759"/>
<evidence type="ECO:0000259" key="3">
    <source>
        <dbReference type="Pfam" id="PF05183"/>
    </source>
</evidence>
<evidence type="ECO:0000259" key="4">
    <source>
        <dbReference type="Pfam" id="PF25358"/>
    </source>
</evidence>
<dbReference type="eggNOG" id="KOG0988">
    <property type="taxonomic scope" value="Eukaryota"/>
</dbReference>
<evidence type="ECO:0000256" key="2">
    <source>
        <dbReference type="SAM" id="MobiDB-lite"/>
    </source>
</evidence>
<feature type="region of interest" description="Disordered" evidence="2">
    <location>
        <begin position="1184"/>
        <end position="1207"/>
    </location>
</feature>
<evidence type="ECO:0000313" key="6">
    <source>
        <dbReference type="Proteomes" id="UP000001628"/>
    </source>
</evidence>
<sequence length="1238" mass="140428">MEIFCRNIPDQVQDNHLKKEFRPVLSQFDIHYFHCRKLPHRNAVLTISDAAKASKVLALYGQTTGPGKKRRATKPLRMFGQVIYLELSRNPPDNFLLLTLKNEEETRLNRGSTVLSNMRNSRHTAPVKRVKTFFITTMSCGTWDYHEGNPVFIECFRTGKIGKIAFCKSAIRVTLETGTDIYHLEFTYSNIPGSIYTGTENSPSITITANTAPRLYKTEAADVITGLASLGLQQRWPRGLPPKTRVGHFRDDHAALAGTCFVYRFLLKDSTDLKAVRDLAHERHIPEIARWVEHRAKYDVSYSTLMDRFMASLTGGDLPYRVMFQLQKLVWNGAISPVNAISFAYRVGKELVDADLDVVVQALDKLERDIQWPSPDVQASEVDVVALMKLFANALEIVLRERALSRSNRQIHLNNILIHRAQVTPCGIYLYGPQLETKNRVLRIYEANVDHFLRVEFVDESGDPIRYDSRASVDAIFQSRFKGVLKEGITIAGRKFEFLGFSHSSLRSQTCWFVAPFVSGGTLYNATVIIQNLGRFDHIHSPAKQAARIGQTFSDTLTSIPISFDMLSVGEDVERNGRVFSDGVGTISPSLMYEIWKDHSLRAKVKPTVFQIRVAGAKGMIALDSTKTGKSLMLRKSMVKFPVPETVGGLNIELCGSGLKALPFFLNAQLIKILEDLGVEQSAFLKLQADEIERLRATAPSTAQAARFLEDTHIAKPIGLPWLISILEGFRLSHTNDEFLRRVMELAVLIKLRDLKYRARIRVPNAVTLFGIMDETGILKEGEIFCVTLSEDGHREVLVRPRVVVTRSPAMHPGDVQVARAVDVPADSPLRQLHNCIAFSQYGDRDLPSMLSGGDLDGDLYNVIYDETLIPKITVPPAEYPRVEEKVLNRPVVTDDIIDFFVTFMQQDQLGRIATIHQAIADQRDRGTFDEQCLLLAELHSTAVDFSKSGVPVDLARIPKFPRYRPDFQAHGPRVRIAESLSLHEEDEETTVHDLDDEDDERPPTRFYKSYKILGKLYRSIDEVDFLHKWQHATQRPSGLAAPSVLMGVWAYVQAETKGFLWDHHIENARYIREIYEDNLWGLMHRYSSTPWKSFISEYEVFVGNILGHGQKLSQRQKDASTEMREEYNNLIEFITAMIQDRESGGMEALERSIACLHIAVEEEMEANGMKDYQQLSHSKTYRRNNSDAGYYRPPDQSGKADGTDKHGKKKRKLISFRWIAAIVCLREVDKFQQTLPF</sequence>
<dbReference type="GO" id="GO:0030422">
    <property type="term" value="P:siRNA processing"/>
    <property type="evidence" value="ECO:0007669"/>
    <property type="project" value="TreeGrafter"/>
</dbReference>
<keyword evidence="1" id="KW-0696">RNA-directed RNA polymerase</keyword>
<dbReference type="PANTHER" id="PTHR23079:SF17">
    <property type="entry name" value="RNA-DEPENDENT RNA POLYMERASE"/>
    <property type="match status" value="1"/>
</dbReference>
<protein>
    <recommendedName>
        <fullName evidence="1">RNA-dependent RNA polymerase</fullName>
        <ecNumber evidence="1">2.7.7.48</ecNumber>
    </recommendedName>
</protein>
<feature type="domain" description="RDRP core" evidence="3">
    <location>
        <begin position="423"/>
        <end position="1021"/>
    </location>
</feature>
<dbReference type="Proteomes" id="UP000001628">
    <property type="component" value="Unassembled WGS sequence"/>
</dbReference>
<keyword evidence="1" id="KW-0548">Nucleotidyltransferase</keyword>
<dbReference type="Pfam" id="PF05183">
    <property type="entry name" value="RdRP"/>
    <property type="match status" value="1"/>
</dbReference>
<dbReference type="VEuPathDB" id="FungiDB:PADG_12075"/>
<dbReference type="InterPro" id="IPR007855">
    <property type="entry name" value="RDRP"/>
</dbReference>
<evidence type="ECO:0000313" key="5">
    <source>
        <dbReference type="EMBL" id="KGM91768.1"/>
    </source>
</evidence>
<comment type="similarity">
    <text evidence="1">Belongs to the RdRP family.</text>
</comment>
<keyword evidence="1" id="KW-0808">Transferase</keyword>
<gene>
    <name evidence="5" type="ORF">PADG_12075</name>
</gene>